<dbReference type="PANTHER" id="PTHR48094:SF11">
    <property type="entry name" value="GLUTATHIONE-INDEPENDENT GLYOXALASE HSP31-RELATED"/>
    <property type="match status" value="1"/>
</dbReference>
<proteinExistence type="inferred from homology"/>
<dbReference type="CDD" id="cd03141">
    <property type="entry name" value="GATase1_Hsp31_like"/>
    <property type="match status" value="1"/>
</dbReference>
<feature type="domain" description="DJ-1/PfpI" evidence="5">
    <location>
        <begin position="25"/>
        <end position="222"/>
    </location>
</feature>
<feature type="region of interest" description="Disordered" evidence="4">
    <location>
        <begin position="45"/>
        <end position="64"/>
    </location>
</feature>
<dbReference type="Gene3D" id="3.40.50.880">
    <property type="match status" value="1"/>
</dbReference>
<name>A0ABS0E6P9_9GAMM</name>
<dbReference type="SUPFAM" id="SSF52317">
    <property type="entry name" value="Class I glutamine amidotransferase-like"/>
    <property type="match status" value="1"/>
</dbReference>
<dbReference type="Proteomes" id="UP000636811">
    <property type="component" value="Unassembled WGS sequence"/>
</dbReference>
<dbReference type="RefSeq" id="WP_195814143.1">
    <property type="nucleotide sequence ID" value="NZ_JADOBI010000004.1"/>
</dbReference>
<evidence type="ECO:0000256" key="4">
    <source>
        <dbReference type="SAM" id="MobiDB-lite"/>
    </source>
</evidence>
<keyword evidence="2" id="KW-0456">Lyase</keyword>
<dbReference type="InterPro" id="IPR029062">
    <property type="entry name" value="Class_I_gatase-like"/>
</dbReference>
<dbReference type="InterPro" id="IPR050325">
    <property type="entry name" value="Prot/Nucl_acid_deglycase"/>
</dbReference>
<evidence type="ECO:0000313" key="7">
    <source>
        <dbReference type="Proteomes" id="UP000636811"/>
    </source>
</evidence>
<gene>
    <name evidence="6" type="ORF">IV433_10395</name>
</gene>
<dbReference type="InterPro" id="IPR002818">
    <property type="entry name" value="DJ-1/PfpI"/>
</dbReference>
<dbReference type="Pfam" id="PF01965">
    <property type="entry name" value="DJ-1_PfpI"/>
    <property type="match status" value="1"/>
</dbReference>
<comment type="caution">
    <text evidence="6">The sequence shown here is derived from an EMBL/GenBank/DDBJ whole genome shotgun (WGS) entry which is preliminary data.</text>
</comment>
<dbReference type="EMBL" id="JADOBI010000004">
    <property type="protein sequence ID" value="MBF7979818.1"/>
    <property type="molecule type" value="Genomic_DNA"/>
</dbReference>
<keyword evidence="1" id="KW-0346">Stress response</keyword>
<sequence length="231" mass="24847">MKLLIVLTSHDKLGETGKKTGFWLEEFTAPYYEFLDAGATLTLASPKGGQPPLDPKSDEPDAQTETTARFRQDKSAQHALATTVKLAEVNVADFDAIFYPGGHGPLWDLAEDAHSVELIKAFWTAGKPVAAVCHAPGVLRNVLLDDGTPLVKDKRVTGFSNSEEDAVGLTDIVPFLVEDELKKHGGDYSKAADWRPYVLTDGKLITGQNPASSKAVAQALLKLLGGAEFSK</sequence>
<dbReference type="PANTHER" id="PTHR48094">
    <property type="entry name" value="PROTEIN/NUCLEIC ACID DEGLYCASE DJ-1-RELATED"/>
    <property type="match status" value="1"/>
</dbReference>
<protein>
    <submittedName>
        <fullName evidence="6">Type 1 glutamine amidotransferase domain-containing protein</fullName>
    </submittedName>
</protein>
<organism evidence="6 7">
    <name type="scientific">Rahnella laticis</name>
    <dbReference type="NCBI Taxonomy" id="2787622"/>
    <lineage>
        <taxon>Bacteria</taxon>
        <taxon>Pseudomonadati</taxon>
        <taxon>Pseudomonadota</taxon>
        <taxon>Gammaproteobacteria</taxon>
        <taxon>Enterobacterales</taxon>
        <taxon>Yersiniaceae</taxon>
        <taxon>Rahnella</taxon>
    </lineage>
</organism>
<evidence type="ECO:0000313" key="6">
    <source>
        <dbReference type="EMBL" id="MBF7979818.1"/>
    </source>
</evidence>
<evidence type="ECO:0000256" key="2">
    <source>
        <dbReference type="ARBA" id="ARBA00023239"/>
    </source>
</evidence>
<evidence type="ECO:0000259" key="5">
    <source>
        <dbReference type="Pfam" id="PF01965"/>
    </source>
</evidence>
<reference evidence="6 7" key="1">
    <citation type="submission" date="2020-11" db="EMBL/GenBank/DDBJ databases">
        <title>Taxonomic investigation of Rahnella strains.</title>
        <authorList>
            <person name="Lee S.D."/>
        </authorList>
    </citation>
    <scope>NUCLEOTIDE SEQUENCE [LARGE SCALE GENOMIC DNA]</scope>
    <source>
        <strain evidence="6 7">SAP-17</strain>
    </source>
</reference>
<keyword evidence="7" id="KW-1185">Reference proteome</keyword>
<evidence type="ECO:0000256" key="3">
    <source>
        <dbReference type="ARBA" id="ARBA00038493"/>
    </source>
</evidence>
<accession>A0ABS0E6P9</accession>
<keyword evidence="6" id="KW-0315">Glutamine amidotransferase</keyword>
<evidence type="ECO:0000256" key="1">
    <source>
        <dbReference type="ARBA" id="ARBA00023016"/>
    </source>
</evidence>
<comment type="similarity">
    <text evidence="3">Belongs to the peptidase C56 family. HSP31-like subfamily.</text>
</comment>